<evidence type="ECO:0000313" key="4">
    <source>
        <dbReference type="Proteomes" id="UP000317650"/>
    </source>
</evidence>
<organism evidence="3 4">
    <name type="scientific">Musa balbisiana</name>
    <name type="common">Banana</name>
    <dbReference type="NCBI Taxonomy" id="52838"/>
    <lineage>
        <taxon>Eukaryota</taxon>
        <taxon>Viridiplantae</taxon>
        <taxon>Streptophyta</taxon>
        <taxon>Embryophyta</taxon>
        <taxon>Tracheophyta</taxon>
        <taxon>Spermatophyta</taxon>
        <taxon>Magnoliopsida</taxon>
        <taxon>Liliopsida</taxon>
        <taxon>Zingiberales</taxon>
        <taxon>Musaceae</taxon>
        <taxon>Musa</taxon>
    </lineage>
</organism>
<accession>A0A4S8IZ66</accession>
<feature type="domain" description="BSD" evidence="2">
    <location>
        <begin position="202"/>
        <end position="254"/>
    </location>
</feature>
<name>A0A4S8IZ66_MUSBA</name>
<dbReference type="PANTHER" id="PTHR16019">
    <property type="entry name" value="SYNAPSE-ASSOCIATED PROTEIN"/>
    <property type="match status" value="1"/>
</dbReference>
<evidence type="ECO:0000256" key="1">
    <source>
        <dbReference type="SAM" id="MobiDB-lite"/>
    </source>
</evidence>
<feature type="compositionally biased region" description="Basic and acidic residues" evidence="1">
    <location>
        <begin position="423"/>
        <end position="432"/>
    </location>
</feature>
<dbReference type="InterPro" id="IPR051494">
    <property type="entry name" value="BSD_domain-containing"/>
</dbReference>
<dbReference type="GO" id="GO:0005737">
    <property type="term" value="C:cytoplasm"/>
    <property type="evidence" value="ECO:0007669"/>
    <property type="project" value="TreeGrafter"/>
</dbReference>
<evidence type="ECO:0000313" key="3">
    <source>
        <dbReference type="EMBL" id="THU53704.1"/>
    </source>
</evidence>
<dbReference type="SUPFAM" id="SSF140383">
    <property type="entry name" value="BSD domain-like"/>
    <property type="match status" value="1"/>
</dbReference>
<protein>
    <recommendedName>
        <fullName evidence="2">BSD domain-containing protein</fullName>
    </recommendedName>
</protein>
<dbReference type="Gene3D" id="1.10.3970.10">
    <property type="entry name" value="BSD domain"/>
    <property type="match status" value="1"/>
</dbReference>
<feature type="compositionally biased region" description="Basic and acidic residues" evidence="1">
    <location>
        <begin position="14"/>
        <end position="31"/>
    </location>
</feature>
<dbReference type="PANTHER" id="PTHR16019:SF5">
    <property type="entry name" value="BSD DOMAIN-CONTAINING PROTEIN 1"/>
    <property type="match status" value="1"/>
</dbReference>
<dbReference type="EMBL" id="PYDT01000008">
    <property type="protein sequence ID" value="THU53704.1"/>
    <property type="molecule type" value="Genomic_DNA"/>
</dbReference>
<reference evidence="3 4" key="1">
    <citation type="journal article" date="2019" name="Nat. Plants">
        <title>Genome sequencing of Musa balbisiana reveals subgenome evolution and function divergence in polyploid bananas.</title>
        <authorList>
            <person name="Yao X."/>
        </authorList>
    </citation>
    <scope>NUCLEOTIDE SEQUENCE [LARGE SCALE GENOMIC DNA]</scope>
    <source>
        <strain evidence="4">cv. DH-PKW</strain>
        <tissue evidence="3">Leaves</tissue>
    </source>
</reference>
<feature type="compositionally biased region" description="Basic and acidic residues" evidence="1">
    <location>
        <begin position="287"/>
        <end position="349"/>
    </location>
</feature>
<keyword evidence="4" id="KW-1185">Reference proteome</keyword>
<feature type="region of interest" description="Disordered" evidence="1">
    <location>
        <begin position="1"/>
        <end position="54"/>
    </location>
</feature>
<sequence>MDFFKSVFSADPISPRDQHQSQPETPHRSPEADEQGDGARGAGGDGGGGSGWRGLMKTFATKSESVIQTYRRDLEEFGSGLKKETAAIREAAARAVLDLPGSLEAGASAAQESLESVGHAFDDFGGSVWRGTTEIISQGKEAILLMEAEAGGTDQYPTDHGSQSATPSSKRYSRFEAQVLAIQSDVNTFSEEPEDAQDFNNWRSGFDLAEKEEEIDKLCYENGALEGFLQKLVPRLVDYETFWFRYYYRIHKLKQAEDARAKLVKRVISGEEEEDLSWEVDDDADEEVKKDDKRDEKLRDNKETEVEKEEKKDEINTVVQKEDMSPEPMELPKHVESPHVENLEASKEKDDEEVTLSAGKAENSELTTVGMKSKPNDKTNETTVPEGKTDAVGTCEDSGTSIVSSQPSVLEEDDFEWDEIEDLGEHNEKKSGDTSGNPLRVDLHKRLNVVEDDEDLKSCRLIGSLIRTYEEGNGRAERE</sequence>
<dbReference type="AlphaFoldDB" id="A0A4S8IZ66"/>
<feature type="compositionally biased region" description="Polar residues" evidence="1">
    <location>
        <begin position="397"/>
        <end position="408"/>
    </location>
</feature>
<proteinExistence type="predicted"/>
<comment type="caution">
    <text evidence="3">The sequence shown here is derived from an EMBL/GenBank/DDBJ whole genome shotgun (WGS) entry which is preliminary data.</text>
</comment>
<dbReference type="SMART" id="SM00751">
    <property type="entry name" value="BSD"/>
    <property type="match status" value="1"/>
</dbReference>
<dbReference type="InterPro" id="IPR035925">
    <property type="entry name" value="BSD_dom_sf"/>
</dbReference>
<feature type="compositionally biased region" description="Acidic residues" evidence="1">
    <location>
        <begin position="410"/>
        <end position="422"/>
    </location>
</feature>
<dbReference type="Proteomes" id="UP000317650">
    <property type="component" value="Chromosome 10"/>
</dbReference>
<dbReference type="PROSITE" id="PS50858">
    <property type="entry name" value="BSD"/>
    <property type="match status" value="1"/>
</dbReference>
<dbReference type="InterPro" id="IPR005607">
    <property type="entry name" value="BSD_dom"/>
</dbReference>
<dbReference type="Pfam" id="PF03909">
    <property type="entry name" value="BSD"/>
    <property type="match status" value="1"/>
</dbReference>
<feature type="compositionally biased region" description="Gly residues" evidence="1">
    <location>
        <begin position="38"/>
        <end position="52"/>
    </location>
</feature>
<feature type="region of interest" description="Disordered" evidence="1">
    <location>
        <begin position="281"/>
        <end position="442"/>
    </location>
</feature>
<gene>
    <name evidence="3" type="ORF">C4D60_Mb10t17270</name>
</gene>
<evidence type="ECO:0000259" key="2">
    <source>
        <dbReference type="PROSITE" id="PS50858"/>
    </source>
</evidence>